<dbReference type="EMBL" id="OMOJ01000001">
    <property type="protein sequence ID" value="SPF78112.1"/>
    <property type="molecule type" value="Genomic_DNA"/>
</dbReference>
<dbReference type="Proteomes" id="UP000244904">
    <property type="component" value="Unassembled WGS sequence"/>
</dbReference>
<accession>A0A2R8AQ07</accession>
<evidence type="ECO:0000256" key="1">
    <source>
        <dbReference type="SAM" id="MobiDB-lite"/>
    </source>
</evidence>
<feature type="region of interest" description="Disordered" evidence="1">
    <location>
        <begin position="107"/>
        <end position="132"/>
    </location>
</feature>
<reference evidence="3" key="1">
    <citation type="submission" date="2018-03" db="EMBL/GenBank/DDBJ databases">
        <authorList>
            <person name="Rodrigo-Torres L."/>
            <person name="Arahal R. D."/>
            <person name="Lucena T."/>
        </authorList>
    </citation>
    <scope>NUCLEOTIDE SEQUENCE [LARGE SCALE GENOMIC DNA]</scope>
    <source>
        <strain evidence="3">CECT 8871</strain>
    </source>
</reference>
<organism evidence="2 3">
    <name type="scientific">Pseudoprimorskyibacter insulae</name>
    <dbReference type="NCBI Taxonomy" id="1695997"/>
    <lineage>
        <taxon>Bacteria</taxon>
        <taxon>Pseudomonadati</taxon>
        <taxon>Pseudomonadota</taxon>
        <taxon>Alphaproteobacteria</taxon>
        <taxon>Rhodobacterales</taxon>
        <taxon>Paracoccaceae</taxon>
        <taxon>Pseudoprimorskyibacter</taxon>
    </lineage>
</organism>
<sequence>MDAVLDAMHKQDAVRRKRARKSFNSVFGHRGNADGMNAPFLERSGVVGASVAKAPGLGNRYGSKPAETPPPEVFRSRQKMTFAYGLMANSKGTQAALRVCSARNLARRSGMRRTGQFRASHSKPRKHRAELN</sequence>
<dbReference type="RefSeq" id="WP_108884784.1">
    <property type="nucleotide sequence ID" value="NZ_OMOJ01000001.1"/>
</dbReference>
<keyword evidence="3" id="KW-1185">Reference proteome</keyword>
<name>A0A2R8AQ07_9RHOB</name>
<evidence type="ECO:0000313" key="3">
    <source>
        <dbReference type="Proteomes" id="UP000244904"/>
    </source>
</evidence>
<evidence type="ECO:0000313" key="2">
    <source>
        <dbReference type="EMBL" id="SPF78112.1"/>
    </source>
</evidence>
<dbReference type="AlphaFoldDB" id="A0A2R8AQ07"/>
<proteinExistence type="predicted"/>
<protein>
    <submittedName>
        <fullName evidence="2">Uncharacterized protein</fullName>
    </submittedName>
</protein>
<feature type="compositionally biased region" description="Basic residues" evidence="1">
    <location>
        <begin position="120"/>
        <end position="132"/>
    </location>
</feature>
<gene>
    <name evidence="2" type="ORF">PRI8871_00703</name>
</gene>